<gene>
    <name evidence="2" type="ORF">BCONGLO52_24070</name>
</gene>
<dbReference type="Proteomes" id="UP001144451">
    <property type="component" value="Unassembled WGS sequence"/>
</dbReference>
<feature type="region of interest" description="Disordered" evidence="1">
    <location>
        <begin position="1"/>
        <end position="43"/>
    </location>
</feature>
<protein>
    <recommendedName>
        <fullName evidence="4">DUF4192 family protein</fullName>
    </recommendedName>
</protein>
<evidence type="ECO:0008006" key="4">
    <source>
        <dbReference type="Google" id="ProtNLM"/>
    </source>
</evidence>
<evidence type="ECO:0000256" key="1">
    <source>
        <dbReference type="SAM" id="MobiDB-lite"/>
    </source>
</evidence>
<dbReference type="EMBL" id="BSDQ01000001">
    <property type="protein sequence ID" value="GLI31566.1"/>
    <property type="molecule type" value="Genomic_DNA"/>
</dbReference>
<comment type="caution">
    <text evidence="2">The sequence shown here is derived from an EMBL/GenBank/DDBJ whole genome shotgun (WGS) entry which is preliminary data.</text>
</comment>
<reference evidence="2" key="1">
    <citation type="submission" date="2022-12" db="EMBL/GenBank/DDBJ databases">
        <title>Reference genome sequencing for broad-spectrum identification of bacterial and archaeal isolates by mass spectrometry.</title>
        <authorList>
            <person name="Sekiguchi Y."/>
            <person name="Tourlousse D.M."/>
        </authorList>
    </citation>
    <scope>NUCLEOTIDE SEQUENCE</scope>
    <source>
        <strain evidence="2">5-2</strain>
    </source>
</reference>
<evidence type="ECO:0000313" key="2">
    <source>
        <dbReference type="EMBL" id="GLI31566.1"/>
    </source>
</evidence>
<sequence length="425" mass="44755">MHAWDLPRTPGRDATVPPHRGSVPRARSSRPLGRPIAQGRGMTTHITPADPGRHLGAAADPAELLAEARLSLYEAPSDCLLLSGTAAPGRQPLITRSSLHDLLAPCGGENLRRHVRLVAERGAEGMHALIVIGDGRQSVLEPLVREVLARAGGLVAATAAALGPGGAQLLSLRGAADGRRWELRAATGGDEELLAVPAGPLRDFAATQAAARAVLAGRAIPQEARPEPLLEEIGRALHLPPPDLASAADPGLLLAEAGAALRALRRGRPGAVGADGMTKCEHIAQLLAALAVDRLHWELLAQLVEHGGAPPIARETLLQELVADPTRRPHPDVCAGGRVYVLLEEMRCVASAALDAAGPAARGTARPAWRALTALLVLLAWWNHRFATAGSLVDELRHREPDSTLAPLLSRMTDTPVFPAWWPST</sequence>
<proteinExistence type="predicted"/>
<organism evidence="2 3">
    <name type="scientific">Brachybacterium conglomeratum</name>
    <dbReference type="NCBI Taxonomy" id="47846"/>
    <lineage>
        <taxon>Bacteria</taxon>
        <taxon>Bacillati</taxon>
        <taxon>Actinomycetota</taxon>
        <taxon>Actinomycetes</taxon>
        <taxon>Micrococcales</taxon>
        <taxon>Dermabacteraceae</taxon>
        <taxon>Brachybacterium</taxon>
    </lineage>
</organism>
<keyword evidence="3" id="KW-1185">Reference proteome</keyword>
<evidence type="ECO:0000313" key="3">
    <source>
        <dbReference type="Proteomes" id="UP001144451"/>
    </source>
</evidence>
<accession>A0ABQ5RI57</accession>
<name>A0ABQ5RI57_9MICO</name>